<sequence>MIGSVRMGDVGLRRLQIGVVLTSALAGAILGAGLLARVWSDCDVGIVSANLLLLTIFYLPVLFSVLTGIGLIVVRTLGRRRPWAAMAVTLVLCVVVVWLSMSVMHPDDYPGPFCPTGVPEWWPAAIPL</sequence>
<dbReference type="Proteomes" id="UP000471120">
    <property type="component" value="Unassembled WGS sequence"/>
</dbReference>
<feature type="transmembrane region" description="Helical" evidence="1">
    <location>
        <begin position="15"/>
        <end position="39"/>
    </location>
</feature>
<keyword evidence="1" id="KW-1133">Transmembrane helix</keyword>
<accession>A0A6P2CDD0</accession>
<keyword evidence="1" id="KW-0472">Membrane</keyword>
<feature type="transmembrane region" description="Helical" evidence="1">
    <location>
        <begin position="83"/>
        <end position="101"/>
    </location>
</feature>
<evidence type="ECO:0000313" key="2">
    <source>
        <dbReference type="EMBL" id="TXG89701.1"/>
    </source>
</evidence>
<comment type="caution">
    <text evidence="2">The sequence shown here is derived from an EMBL/GenBank/DDBJ whole genome shotgun (WGS) entry which is preliminary data.</text>
</comment>
<proteinExistence type="predicted"/>
<dbReference type="EMBL" id="QRCM01000001">
    <property type="protein sequence ID" value="TXG89701.1"/>
    <property type="molecule type" value="Genomic_DNA"/>
</dbReference>
<feature type="transmembrane region" description="Helical" evidence="1">
    <location>
        <begin position="51"/>
        <end position="74"/>
    </location>
</feature>
<evidence type="ECO:0000313" key="3">
    <source>
        <dbReference type="Proteomes" id="UP000471120"/>
    </source>
</evidence>
<name>A0A6P2CDD0_9NOCA</name>
<organism evidence="2 3">
    <name type="scientific">Rhodococcus rhodnii</name>
    <dbReference type="NCBI Taxonomy" id="38312"/>
    <lineage>
        <taxon>Bacteria</taxon>
        <taxon>Bacillati</taxon>
        <taxon>Actinomycetota</taxon>
        <taxon>Actinomycetes</taxon>
        <taxon>Mycobacteriales</taxon>
        <taxon>Nocardiaceae</taxon>
        <taxon>Rhodococcus</taxon>
    </lineage>
</organism>
<gene>
    <name evidence="2" type="ORF">DW322_05050</name>
</gene>
<reference evidence="2 3" key="1">
    <citation type="submission" date="2018-07" db="EMBL/GenBank/DDBJ databases">
        <title>Genome sequence of Rhodococcus rhodnii ATCC 35071 from Rhodnius prolixus.</title>
        <authorList>
            <person name="Patel V."/>
            <person name="Vogel K.J."/>
        </authorList>
    </citation>
    <scope>NUCLEOTIDE SEQUENCE [LARGE SCALE GENOMIC DNA]</scope>
    <source>
        <strain evidence="2 3">ATCC 35071</strain>
    </source>
</reference>
<protein>
    <submittedName>
        <fullName evidence="2">Uncharacterized protein</fullName>
    </submittedName>
</protein>
<dbReference type="AlphaFoldDB" id="A0A6P2CDD0"/>
<keyword evidence="1" id="KW-0812">Transmembrane</keyword>
<evidence type="ECO:0000256" key="1">
    <source>
        <dbReference type="SAM" id="Phobius"/>
    </source>
</evidence>